<dbReference type="SUPFAM" id="SSF53098">
    <property type="entry name" value="Ribonuclease H-like"/>
    <property type="match status" value="1"/>
</dbReference>
<dbReference type="InterPro" id="IPR012337">
    <property type="entry name" value="RNaseH-like_sf"/>
</dbReference>
<dbReference type="GO" id="GO:0003676">
    <property type="term" value="F:nucleic acid binding"/>
    <property type="evidence" value="ECO:0007669"/>
    <property type="project" value="InterPro"/>
</dbReference>
<feature type="domain" description="Integrase catalytic" evidence="2">
    <location>
        <begin position="240"/>
        <end position="445"/>
    </location>
</feature>
<dbReference type="InterPro" id="IPR001584">
    <property type="entry name" value="Integrase_cat-core"/>
</dbReference>
<dbReference type="GO" id="GO:0015074">
    <property type="term" value="P:DNA integration"/>
    <property type="evidence" value="ECO:0007669"/>
    <property type="project" value="InterPro"/>
</dbReference>
<dbReference type="InterPro" id="IPR036397">
    <property type="entry name" value="RNaseH_sf"/>
</dbReference>
<evidence type="ECO:0000313" key="3">
    <source>
        <dbReference type="EMBL" id="KVX03042.1"/>
    </source>
</evidence>
<feature type="compositionally biased region" description="Basic and acidic residues" evidence="1">
    <location>
        <begin position="550"/>
        <end position="564"/>
    </location>
</feature>
<evidence type="ECO:0000259" key="2">
    <source>
        <dbReference type="PROSITE" id="PS50994"/>
    </source>
</evidence>
<dbReference type="Proteomes" id="UP000055702">
    <property type="component" value="Unassembled WGS sequence"/>
</dbReference>
<name>A0A106C2G8_SHEFR</name>
<dbReference type="EMBL" id="LRDC01000001">
    <property type="protein sequence ID" value="KVX03042.1"/>
    <property type="molecule type" value="Genomic_DNA"/>
</dbReference>
<accession>A0A106C2G8</accession>
<dbReference type="Gene3D" id="1.10.10.60">
    <property type="entry name" value="Homeodomain-like"/>
    <property type="match status" value="1"/>
</dbReference>
<feature type="region of interest" description="Disordered" evidence="1">
    <location>
        <begin position="617"/>
        <end position="643"/>
    </location>
</feature>
<gene>
    <name evidence="3" type="ORF">AWJ07_00225</name>
</gene>
<sequence>MTQYIFKQNMIVRRLSRDYNILLINEDWATLQNVENKQHLVLSVLTLLREYQIGDLSLPAFSDHLDYTLLTEQQITELRRFDTYLKFLDEQTFPGSNDALQLTINTAGNLLNEQDYTRPSISTLRRWYAKWLINNKQSLYLLKSNSKPFSTTQSDRISEEMRLLINDVIDTEYLTVNGPSRATCFKQLESLHGRLGLQCKLVSRATFYRYVDKIDELTVIKHRQGSAAAKKHGRSAINCYETTGLFERCEMDAVHINIYLVDLEGNIIGKPIVFLMIDVFSRCILGMHISIQHGETSTAAISALRHAVLPKPVEKYHYLENKWICHGSPIELFVDSGSSFINASFDAILAQLKITRINGQSRQPWKRPFIERFNSTLRNKLKGLPGYIGKKSDNFEYDKPPKSLATLTLDEFEKIVSIIIVDQYHQEPHSGLNNSTPAKMWEKHVRYSPPFVPPNADIFNVYMMKPMQGKIQELKGIQCQHQFFNSHELRALYTTLKQQKLHDKKVTFFVDDDDASQITVINPFNQSLLIISNNRKSSHGRSFKELTRLKAEKMPNDSKERIDGITKQAKERKKKSARDKQKSTNGSSSTLTTFESTLTQAEIEAMMNKRNDITHKELDITKTENTDDEQQAYTPKIIKYKTN</sequence>
<evidence type="ECO:0000256" key="1">
    <source>
        <dbReference type="SAM" id="MobiDB-lite"/>
    </source>
</evidence>
<dbReference type="RefSeq" id="WP_059743445.1">
    <property type="nucleotide sequence ID" value="NZ_LRDC01000001.1"/>
</dbReference>
<dbReference type="PROSITE" id="PS50994">
    <property type="entry name" value="INTEGRASE"/>
    <property type="match status" value="1"/>
</dbReference>
<comment type="caution">
    <text evidence="3">The sequence shown here is derived from an EMBL/GenBank/DDBJ whole genome shotgun (WGS) entry which is preliminary data.</text>
</comment>
<reference evidence="3 4" key="1">
    <citation type="submission" date="2016-01" db="EMBL/GenBank/DDBJ databases">
        <title>Draft genome of the antarctic isolate Shewanella frigidimarina Ag06-30.</title>
        <authorList>
            <person name="Parmeciano Di Noto G."/>
            <person name="Vazquez S."/>
            <person name="Mac Cormack W."/>
            <person name="Iriarte A."/>
            <person name="Quiroga C."/>
        </authorList>
    </citation>
    <scope>NUCLEOTIDE SEQUENCE [LARGE SCALE GENOMIC DNA]</scope>
    <source>
        <strain evidence="3 4">Ag06-30</strain>
    </source>
</reference>
<dbReference type="AlphaFoldDB" id="A0A106C2G8"/>
<protein>
    <submittedName>
        <fullName evidence="3">Integrase</fullName>
    </submittedName>
</protein>
<dbReference type="Gene3D" id="3.30.420.10">
    <property type="entry name" value="Ribonuclease H-like superfamily/Ribonuclease H"/>
    <property type="match status" value="1"/>
</dbReference>
<feature type="region of interest" description="Disordered" evidence="1">
    <location>
        <begin position="550"/>
        <end position="594"/>
    </location>
</feature>
<organism evidence="3">
    <name type="scientific">Shewanella frigidimarina</name>
    <dbReference type="NCBI Taxonomy" id="56812"/>
    <lineage>
        <taxon>Bacteria</taxon>
        <taxon>Pseudomonadati</taxon>
        <taxon>Pseudomonadota</taxon>
        <taxon>Gammaproteobacteria</taxon>
        <taxon>Alteromonadales</taxon>
        <taxon>Shewanellaceae</taxon>
        <taxon>Shewanella</taxon>
    </lineage>
</organism>
<evidence type="ECO:0000313" key="4">
    <source>
        <dbReference type="Proteomes" id="UP000055702"/>
    </source>
</evidence>
<proteinExistence type="predicted"/>